<reference evidence="2" key="1">
    <citation type="journal article" date="2015" name="Nature">
        <title>Complex archaea that bridge the gap between prokaryotes and eukaryotes.</title>
        <authorList>
            <person name="Spang A."/>
            <person name="Saw J.H."/>
            <person name="Jorgensen S.L."/>
            <person name="Zaremba-Niedzwiedzka K."/>
            <person name="Martijn J."/>
            <person name="Lind A.E."/>
            <person name="van Eijk R."/>
            <person name="Schleper C."/>
            <person name="Guy L."/>
            <person name="Ettema T.J."/>
        </authorList>
    </citation>
    <scope>NUCLEOTIDE SEQUENCE</scope>
</reference>
<evidence type="ECO:0000256" key="1">
    <source>
        <dbReference type="SAM" id="MobiDB-lite"/>
    </source>
</evidence>
<organism evidence="2">
    <name type="scientific">marine sediment metagenome</name>
    <dbReference type="NCBI Taxonomy" id="412755"/>
    <lineage>
        <taxon>unclassified sequences</taxon>
        <taxon>metagenomes</taxon>
        <taxon>ecological metagenomes</taxon>
    </lineage>
</organism>
<feature type="region of interest" description="Disordered" evidence="1">
    <location>
        <begin position="377"/>
        <end position="396"/>
    </location>
</feature>
<feature type="non-terminal residue" evidence="2">
    <location>
        <position position="434"/>
    </location>
</feature>
<dbReference type="EMBL" id="LAZR01048296">
    <property type="protein sequence ID" value="KKK92250.1"/>
    <property type="molecule type" value="Genomic_DNA"/>
</dbReference>
<evidence type="ECO:0000313" key="2">
    <source>
        <dbReference type="EMBL" id="KKK92250.1"/>
    </source>
</evidence>
<sequence length="434" mass="48586">LTNPENDSVIDGETTTKNFARGDRRTGVMCDEFAADPDGHAVLASTQDVTESRLFNSTPQGINTAHETLHQTDIKILRFHWRDHPEKRKGLYCTAKDGTLDVLDKEHYPKDYEPILDGRLRSIRYDKKWKQSTPRIMAQEWDIDAQGSGAQFFLPVSIQEAISKSARPPVLIGDLEYDSTTAEPIGFRESPQGRIKLWALLDKNGNLPRDRKYVLGGDVSAGTGASNSVGCAYDAKTNEKVLEYVNPYIRPEEFAKQMVAIARWLSFEQRNWADVLKMGLGSGRTGAYLLWESNGPGRQFGSRVMELQYGNIYFRKKEEAISKKVSMIPGWASTKEGKLTLIGDYRSAVESGMIVNRSKEALEECLEYIFEPQGGVAHARENDKDDPSGAKANHGDRVIADALAYRGLSERAIKPKKSNEPEIPIGSLAWRQQQ</sequence>
<dbReference type="InterPro" id="IPR027417">
    <property type="entry name" value="P-loop_NTPase"/>
</dbReference>
<name>A0A0F9A2B2_9ZZZZ</name>
<evidence type="ECO:0008006" key="3">
    <source>
        <dbReference type="Google" id="ProtNLM"/>
    </source>
</evidence>
<proteinExistence type="predicted"/>
<feature type="non-terminal residue" evidence="2">
    <location>
        <position position="1"/>
    </location>
</feature>
<protein>
    <recommendedName>
        <fullName evidence="3">Terminase large subunit gp17-like C-terminal domain-containing protein</fullName>
    </recommendedName>
</protein>
<dbReference type="Gene3D" id="3.30.420.240">
    <property type="match status" value="1"/>
</dbReference>
<feature type="region of interest" description="Disordered" evidence="1">
    <location>
        <begin position="411"/>
        <end position="434"/>
    </location>
</feature>
<dbReference type="AlphaFoldDB" id="A0A0F9A2B2"/>
<feature type="compositionally biased region" description="Basic and acidic residues" evidence="1">
    <location>
        <begin position="411"/>
        <end position="420"/>
    </location>
</feature>
<dbReference type="Gene3D" id="3.40.50.300">
    <property type="entry name" value="P-loop containing nucleotide triphosphate hydrolases"/>
    <property type="match status" value="1"/>
</dbReference>
<accession>A0A0F9A2B2</accession>
<feature type="compositionally biased region" description="Basic and acidic residues" evidence="1">
    <location>
        <begin position="378"/>
        <end position="396"/>
    </location>
</feature>
<comment type="caution">
    <text evidence="2">The sequence shown here is derived from an EMBL/GenBank/DDBJ whole genome shotgun (WGS) entry which is preliminary data.</text>
</comment>
<gene>
    <name evidence="2" type="ORF">LCGC14_2704810</name>
</gene>